<organism evidence="1 2">
    <name type="scientific">Corallococcus macrosporus</name>
    <dbReference type="NCBI Taxonomy" id="35"/>
    <lineage>
        <taxon>Bacteria</taxon>
        <taxon>Pseudomonadati</taxon>
        <taxon>Myxococcota</taxon>
        <taxon>Myxococcia</taxon>
        <taxon>Myxococcales</taxon>
        <taxon>Cystobacterineae</taxon>
        <taxon>Myxococcaceae</taxon>
        <taxon>Corallococcus</taxon>
    </lineage>
</organism>
<dbReference type="EMBL" id="JAFIMU010000006">
    <property type="protein sequence ID" value="MBN8227995.1"/>
    <property type="molecule type" value="Genomic_DNA"/>
</dbReference>
<accession>A0ABS3DC68</accession>
<reference evidence="1 2" key="1">
    <citation type="submission" date="2021-02" db="EMBL/GenBank/DDBJ databases">
        <title>De Novo genome assembly of isolated myxobacteria.</title>
        <authorList>
            <person name="Stevens D.C."/>
        </authorList>
    </citation>
    <scope>NUCLEOTIDE SEQUENCE [LARGE SCALE GENOMIC DNA]</scope>
    <source>
        <strain evidence="1 2">ATCC 29039</strain>
    </source>
</reference>
<dbReference type="RefSeq" id="WP_207050840.1">
    <property type="nucleotide sequence ID" value="NZ_JAFIMU010000006.1"/>
</dbReference>
<evidence type="ECO:0008006" key="3">
    <source>
        <dbReference type="Google" id="ProtNLM"/>
    </source>
</evidence>
<keyword evidence="2" id="KW-1185">Reference proteome</keyword>
<evidence type="ECO:0000313" key="1">
    <source>
        <dbReference type="EMBL" id="MBN8227995.1"/>
    </source>
</evidence>
<dbReference type="Proteomes" id="UP000664052">
    <property type="component" value="Unassembled WGS sequence"/>
</dbReference>
<proteinExistence type="predicted"/>
<gene>
    <name evidence="1" type="ORF">JYK02_10795</name>
</gene>
<comment type="caution">
    <text evidence="1">The sequence shown here is derived from an EMBL/GenBank/DDBJ whole genome shotgun (WGS) entry which is preliminary data.</text>
</comment>
<name>A0ABS3DC68_9BACT</name>
<protein>
    <recommendedName>
        <fullName evidence="3">Restriction endonuclease</fullName>
    </recommendedName>
</protein>
<sequence length="258" mass="28222">MGDLTNAASGEGRGIGGLSRSQFAARVAKHKEALLAAMGYLGHQHVTEYERQTLAELEKQTLLIARCFVDTWPKKEKPHPIDVVAMAVLKCGKIDASLIRHIFGGFSLECDLTAPVAAQLRKEGLQVAREVVVHDSRADLIGFGRLFIERSIIAVELKNAPEECTRLAGQVADYRRATDSVRVIMSPECLARISLVRGELTEPSAYAQYITKTGAELWTLDSTTGDFERITGTAPSAYVSKDYESLWTQLNRTTAAAA</sequence>
<evidence type="ECO:0000313" key="2">
    <source>
        <dbReference type="Proteomes" id="UP000664052"/>
    </source>
</evidence>